<comment type="caution">
    <text evidence="3">The sequence shown here is derived from an EMBL/GenBank/DDBJ whole genome shotgun (WGS) entry which is preliminary data.</text>
</comment>
<dbReference type="AlphaFoldDB" id="A0AAN8FN75"/>
<evidence type="ECO:0000256" key="1">
    <source>
        <dbReference type="SAM" id="MobiDB-lite"/>
    </source>
</evidence>
<feature type="region of interest" description="Disordered" evidence="1">
    <location>
        <begin position="349"/>
        <end position="394"/>
    </location>
</feature>
<feature type="compositionally biased region" description="Low complexity" evidence="1">
    <location>
        <begin position="349"/>
        <end position="393"/>
    </location>
</feature>
<dbReference type="InterPro" id="IPR057131">
    <property type="entry name" value="Fn3_nem"/>
</dbReference>
<feature type="domain" description="Fibronectin type-III" evidence="2">
    <location>
        <begin position="153"/>
        <end position="254"/>
    </location>
</feature>
<feature type="non-terminal residue" evidence="3">
    <location>
        <position position="1"/>
    </location>
</feature>
<proteinExistence type="predicted"/>
<reference evidence="3 4" key="1">
    <citation type="submission" date="2019-10" db="EMBL/GenBank/DDBJ databases">
        <title>Assembly and Annotation for the nematode Trichostrongylus colubriformis.</title>
        <authorList>
            <person name="Martin J."/>
        </authorList>
    </citation>
    <scope>NUCLEOTIDE SEQUENCE [LARGE SCALE GENOMIC DNA]</scope>
    <source>
        <strain evidence="3">G859</strain>
        <tissue evidence="3">Whole worm</tissue>
    </source>
</reference>
<evidence type="ECO:0000313" key="4">
    <source>
        <dbReference type="Proteomes" id="UP001331761"/>
    </source>
</evidence>
<name>A0AAN8FN75_TRICO</name>
<evidence type="ECO:0000259" key="2">
    <source>
        <dbReference type="Pfam" id="PF24221"/>
    </source>
</evidence>
<gene>
    <name evidence="3" type="ORF">GCK32_009716</name>
</gene>
<accession>A0AAN8FN75</accession>
<keyword evidence="4" id="KW-1185">Reference proteome</keyword>
<sequence>IVVLRSSDPIDHFVIYGEKSIPVELPPFVLTSDQISAEKPMFNETTDSLKVYVRWTLPRGYSDSDVYGYEAPALYPIQCRIPEDELPQPKIEIVRAGGRLVVLLPTSVLDARCRLWVEVRMLPRCVRLEPFSVQKNVEINCDRNSSLELCRGDITGKHGRATLTWVPPPRIPLYYHVRYGPAKITGDPPTIWQIATKKDIKVDASVTSLTLEVTENQDFGVQVGPAYKRALSYSFTSSSHAVVGRCGECIKVDKKPAAKGWKNVVKSRTPTEPHKAEVLPSRTFPIRVVQSPTVYRMEADLLVAKKGHDRHSATNISVAQVNTHPADAPIAIERAEEINELATTSIASPTSSTITTSTTFGTTSTSSTTTTTAELPATTESEESFSSPTPTIEVTSTDMTTTSEKFTITTKNSVVVDVMADLIHTKSQDPGATSDNPITLEGIPGLQVLEDKDPEPLVHHTSSIRREELSKELEESVKHLEEALDAANFNRKLITEQSLLMPSTANHTSLKEDPIMKAASEIVNKIQSEEVADHIRSVFGADRLFVEFGRVIEERKLPNGSWAGPFFDGTRRTRMVIATEKLVRSGAFVDEPFVFHLNDSVNIADELYGIRF</sequence>
<dbReference type="EMBL" id="WIXE01010652">
    <property type="protein sequence ID" value="KAK5977397.1"/>
    <property type="molecule type" value="Genomic_DNA"/>
</dbReference>
<feature type="non-terminal residue" evidence="3">
    <location>
        <position position="612"/>
    </location>
</feature>
<dbReference type="Pfam" id="PF24221">
    <property type="entry name" value="Fn3_nematode"/>
    <property type="match status" value="1"/>
</dbReference>
<evidence type="ECO:0000313" key="3">
    <source>
        <dbReference type="EMBL" id="KAK5977397.1"/>
    </source>
</evidence>
<protein>
    <recommendedName>
        <fullName evidence="2">Fibronectin type-III domain-containing protein</fullName>
    </recommendedName>
</protein>
<organism evidence="3 4">
    <name type="scientific">Trichostrongylus colubriformis</name>
    <name type="common">Black scour worm</name>
    <dbReference type="NCBI Taxonomy" id="6319"/>
    <lineage>
        <taxon>Eukaryota</taxon>
        <taxon>Metazoa</taxon>
        <taxon>Ecdysozoa</taxon>
        <taxon>Nematoda</taxon>
        <taxon>Chromadorea</taxon>
        <taxon>Rhabditida</taxon>
        <taxon>Rhabditina</taxon>
        <taxon>Rhabditomorpha</taxon>
        <taxon>Strongyloidea</taxon>
        <taxon>Trichostrongylidae</taxon>
        <taxon>Trichostrongylus</taxon>
    </lineage>
</organism>
<dbReference type="Proteomes" id="UP001331761">
    <property type="component" value="Unassembled WGS sequence"/>
</dbReference>